<dbReference type="GO" id="GO:0016989">
    <property type="term" value="F:sigma factor antagonist activity"/>
    <property type="evidence" value="ECO:0007669"/>
    <property type="project" value="TreeGrafter"/>
</dbReference>
<dbReference type="Proteomes" id="UP000256373">
    <property type="component" value="Unassembled WGS sequence"/>
</dbReference>
<dbReference type="Gene3D" id="2.60.120.1440">
    <property type="match status" value="1"/>
</dbReference>
<dbReference type="OrthoDB" id="642683at2"/>
<feature type="transmembrane region" description="Helical" evidence="1">
    <location>
        <begin position="91"/>
        <end position="111"/>
    </location>
</feature>
<dbReference type="AlphaFoldDB" id="A0A3D8Y8L6"/>
<dbReference type="PANTHER" id="PTHR30273:SF2">
    <property type="entry name" value="PROTEIN FECR"/>
    <property type="match status" value="1"/>
</dbReference>
<dbReference type="InterPro" id="IPR032508">
    <property type="entry name" value="FecR_C"/>
</dbReference>
<proteinExistence type="predicted"/>
<dbReference type="PANTHER" id="PTHR30273">
    <property type="entry name" value="PERIPLASMIC SIGNAL SENSOR AND SIGMA FACTOR ACTIVATOR FECR-RELATED"/>
    <property type="match status" value="1"/>
</dbReference>
<dbReference type="InterPro" id="IPR012373">
    <property type="entry name" value="Ferrdict_sens_TM"/>
</dbReference>
<accession>A0A3D8Y8L6</accession>
<dbReference type="Pfam" id="PF16344">
    <property type="entry name" value="FecR_C"/>
    <property type="match status" value="1"/>
</dbReference>
<keyword evidence="1" id="KW-0472">Membrane</keyword>
<name>A0A3D8Y8L6_9BACT</name>
<dbReference type="PIRSF" id="PIRSF018266">
    <property type="entry name" value="FecR"/>
    <property type="match status" value="1"/>
</dbReference>
<reference evidence="4 5" key="1">
    <citation type="submission" date="2018-07" db="EMBL/GenBank/DDBJ databases">
        <title>Dyadobacter roseus sp. nov., isolated from rose rhizosphere soil.</title>
        <authorList>
            <person name="Chen L."/>
        </authorList>
    </citation>
    <scope>NUCLEOTIDE SEQUENCE [LARGE SCALE GENOMIC DNA]</scope>
    <source>
        <strain evidence="4 5">RS19</strain>
    </source>
</reference>
<evidence type="ECO:0000259" key="2">
    <source>
        <dbReference type="Pfam" id="PF04773"/>
    </source>
</evidence>
<organism evidence="4 5">
    <name type="scientific">Dyadobacter luteus</name>
    <dbReference type="NCBI Taxonomy" id="2259619"/>
    <lineage>
        <taxon>Bacteria</taxon>
        <taxon>Pseudomonadati</taxon>
        <taxon>Bacteroidota</taxon>
        <taxon>Cytophagia</taxon>
        <taxon>Cytophagales</taxon>
        <taxon>Spirosomataceae</taxon>
        <taxon>Dyadobacter</taxon>
    </lineage>
</organism>
<gene>
    <name evidence="4" type="ORF">DSL64_16795</name>
</gene>
<keyword evidence="1" id="KW-0812">Transmembrane</keyword>
<dbReference type="Gene3D" id="3.55.50.30">
    <property type="match status" value="1"/>
</dbReference>
<dbReference type="RefSeq" id="WP_115832081.1">
    <property type="nucleotide sequence ID" value="NZ_QNUL01000014.1"/>
</dbReference>
<keyword evidence="5" id="KW-1185">Reference proteome</keyword>
<feature type="domain" description="Protein FecR C-terminal" evidence="3">
    <location>
        <begin position="270"/>
        <end position="337"/>
    </location>
</feature>
<feature type="domain" description="FecR protein" evidence="2">
    <location>
        <begin position="136"/>
        <end position="223"/>
    </location>
</feature>
<protein>
    <recommendedName>
        <fullName evidence="6">FecR family protein</fullName>
    </recommendedName>
</protein>
<dbReference type="InterPro" id="IPR006860">
    <property type="entry name" value="FecR"/>
</dbReference>
<evidence type="ECO:0000313" key="5">
    <source>
        <dbReference type="Proteomes" id="UP000256373"/>
    </source>
</evidence>
<dbReference type="EMBL" id="QNUL01000014">
    <property type="protein sequence ID" value="REA59665.1"/>
    <property type="molecule type" value="Genomic_DNA"/>
</dbReference>
<dbReference type="Pfam" id="PF04773">
    <property type="entry name" value="FecR"/>
    <property type="match status" value="1"/>
</dbReference>
<keyword evidence="1" id="KW-1133">Transmembrane helix</keyword>
<evidence type="ECO:0000256" key="1">
    <source>
        <dbReference type="SAM" id="Phobius"/>
    </source>
</evidence>
<evidence type="ECO:0008006" key="6">
    <source>
        <dbReference type="Google" id="ProtNLM"/>
    </source>
</evidence>
<comment type="caution">
    <text evidence="4">The sequence shown here is derived from an EMBL/GenBank/DDBJ whole genome shotgun (WGS) entry which is preliminary data.</text>
</comment>
<evidence type="ECO:0000313" key="4">
    <source>
        <dbReference type="EMBL" id="REA59665.1"/>
    </source>
</evidence>
<sequence>MITRELLKKLREGSCSKQELAVLQTYFDTDNLDEIQAILDKDWMDTASKKNISDQEVSEIAKLNVWSKISETIYKNDEPEVPKHKPLYSRWYFVAASVAALFVVLGTLWLATQRKNEQVFGLELASDRVNQSNNTQEPMHLKLPDGSIVRLASGSTIQYKTGFAENKRDVKLTGEAFFDVAKDSLRPFSIQTALVKIQVLGTSFNVREADNATEVDVKSGKVKVESNRSGNQVFLGPNQRVLASRNDGMLRKSIVALPQITNPREENSKMEFQDKPVAEILAQLSTAYQIDILFDEAALENCTVTARLTDQQLFTRLDMICTSIGASYTVEDGSIRIHGKGCGN</sequence>
<evidence type="ECO:0000259" key="3">
    <source>
        <dbReference type="Pfam" id="PF16344"/>
    </source>
</evidence>